<name>A0A919RZ31_9CLOT</name>
<dbReference type="Proteomes" id="UP000679179">
    <property type="component" value="Unassembled WGS sequence"/>
</dbReference>
<comment type="caution">
    <text evidence="1">The sequence shown here is derived from an EMBL/GenBank/DDBJ whole genome shotgun (WGS) entry which is preliminary data.</text>
</comment>
<dbReference type="RefSeq" id="WP_212903821.1">
    <property type="nucleotide sequence ID" value="NZ_BOPZ01000013.1"/>
</dbReference>
<protein>
    <submittedName>
        <fullName evidence="1">Uncharacterized protein</fullName>
    </submittedName>
</protein>
<proteinExistence type="predicted"/>
<evidence type="ECO:0000313" key="1">
    <source>
        <dbReference type="EMBL" id="GIM29112.1"/>
    </source>
</evidence>
<evidence type="ECO:0000313" key="2">
    <source>
        <dbReference type="Proteomes" id="UP000679179"/>
    </source>
</evidence>
<accession>A0A919RZ31</accession>
<gene>
    <name evidence="1" type="ORF">CPJCM30710_17780</name>
</gene>
<organism evidence="1 2">
    <name type="scientific">Clostridium polyendosporum</name>
    <dbReference type="NCBI Taxonomy" id="69208"/>
    <lineage>
        <taxon>Bacteria</taxon>
        <taxon>Bacillati</taxon>
        <taxon>Bacillota</taxon>
        <taxon>Clostridia</taxon>
        <taxon>Eubacteriales</taxon>
        <taxon>Clostridiaceae</taxon>
        <taxon>Clostridium</taxon>
    </lineage>
</organism>
<sequence length="63" mass="7318">MKFHDKIKEILEAKGDNRFQYIISTPNNNKCLIVIIDKDGNAINRFSFAGQEKVEVEKFLMIT</sequence>
<dbReference type="AlphaFoldDB" id="A0A919RZ31"/>
<dbReference type="EMBL" id="BOPZ01000013">
    <property type="protein sequence ID" value="GIM29112.1"/>
    <property type="molecule type" value="Genomic_DNA"/>
</dbReference>
<reference evidence="1" key="1">
    <citation type="submission" date="2021-03" db="EMBL/GenBank/DDBJ databases">
        <title>Taxonomic study of Clostridium polyendosporum from meadow-gley soil under rice.</title>
        <authorList>
            <person name="Kobayashi H."/>
            <person name="Tanizawa Y."/>
            <person name="Yagura M."/>
        </authorList>
    </citation>
    <scope>NUCLEOTIDE SEQUENCE</scope>
    <source>
        <strain evidence="1">JCM 30710</strain>
    </source>
</reference>
<keyword evidence="2" id="KW-1185">Reference proteome</keyword>